<proteinExistence type="predicted"/>
<keyword evidence="1" id="KW-0175">Coiled coil</keyword>
<protein>
    <submittedName>
        <fullName evidence="2">Uncharacterized protein</fullName>
    </submittedName>
</protein>
<dbReference type="AlphaFoldDB" id="B8IKG9"/>
<dbReference type="HOGENOM" id="CLU_2826199_0_0_5"/>
<feature type="coiled-coil region" evidence="1">
    <location>
        <begin position="20"/>
        <end position="47"/>
    </location>
</feature>
<dbReference type="Proteomes" id="UP000008207">
    <property type="component" value="Chromosome"/>
</dbReference>
<sequence>MKRGEILISVDPDPVLVSGKPAAQAELERLKVTEQELQNRVQSIGSQITLKGEELADRIDAVTDAR</sequence>
<accession>B8IKG9</accession>
<name>B8IKG9_METNO</name>
<gene>
    <name evidence="2" type="ordered locus">Mnod_7215</name>
</gene>
<keyword evidence="3" id="KW-1185">Reference proteome</keyword>
<dbReference type="EMBL" id="CP001349">
    <property type="protein sequence ID" value="ACL61954.1"/>
    <property type="molecule type" value="Genomic_DNA"/>
</dbReference>
<evidence type="ECO:0000313" key="2">
    <source>
        <dbReference type="EMBL" id="ACL61954.1"/>
    </source>
</evidence>
<dbReference type="KEGG" id="mno:Mnod_7215"/>
<reference evidence="2 3" key="1">
    <citation type="submission" date="2009-01" db="EMBL/GenBank/DDBJ databases">
        <title>Complete sequence of chromosome of Methylobacterium nodulans ORS 2060.</title>
        <authorList>
            <consortium name="US DOE Joint Genome Institute"/>
            <person name="Lucas S."/>
            <person name="Copeland A."/>
            <person name="Lapidus A."/>
            <person name="Glavina del Rio T."/>
            <person name="Dalin E."/>
            <person name="Tice H."/>
            <person name="Bruce D."/>
            <person name="Goodwin L."/>
            <person name="Pitluck S."/>
            <person name="Sims D."/>
            <person name="Brettin T."/>
            <person name="Detter J.C."/>
            <person name="Han C."/>
            <person name="Larimer F."/>
            <person name="Land M."/>
            <person name="Hauser L."/>
            <person name="Kyrpides N."/>
            <person name="Ivanova N."/>
            <person name="Marx C.J."/>
            <person name="Richardson P."/>
        </authorList>
    </citation>
    <scope>NUCLEOTIDE SEQUENCE [LARGE SCALE GENOMIC DNA]</scope>
    <source>
        <strain evidence="3">LMG 21967 / CNCM I-2342 / ORS 2060</strain>
    </source>
</reference>
<organism evidence="2 3">
    <name type="scientific">Methylobacterium nodulans (strain LMG 21967 / CNCM I-2342 / ORS 2060)</name>
    <dbReference type="NCBI Taxonomy" id="460265"/>
    <lineage>
        <taxon>Bacteria</taxon>
        <taxon>Pseudomonadati</taxon>
        <taxon>Pseudomonadota</taxon>
        <taxon>Alphaproteobacteria</taxon>
        <taxon>Hyphomicrobiales</taxon>
        <taxon>Methylobacteriaceae</taxon>
        <taxon>Methylobacterium</taxon>
    </lineage>
</organism>
<evidence type="ECO:0000313" key="3">
    <source>
        <dbReference type="Proteomes" id="UP000008207"/>
    </source>
</evidence>
<evidence type="ECO:0000256" key="1">
    <source>
        <dbReference type="SAM" id="Coils"/>
    </source>
</evidence>